<feature type="domain" description="Methyltransferase" evidence="1">
    <location>
        <begin position="68"/>
        <end position="155"/>
    </location>
</feature>
<sequence>MPTGELTTRTPIPAPWHGDPYADAVRTGRGPLFLRRTDGWLLPLEVERWCAEAVPADMTVLERCQGPVVDIGCGPGRLVVALAERGHPVLGVDISRAAVTRTRRAGGAALCRSVFEALPSEGRWGTALLLDGNIGIGGDPRALLARVARIVAPGGLLLAEAAEAEVDERLLVCIDDGRGRSGPVFPWARVGASALTRHASAAGWRTAEQWTASGRVFVALRHRT</sequence>
<name>A0ABV3K1F9_STRON</name>
<dbReference type="SUPFAM" id="SSF53335">
    <property type="entry name" value="S-adenosyl-L-methionine-dependent methyltransferases"/>
    <property type="match status" value="1"/>
</dbReference>
<dbReference type="CDD" id="cd02440">
    <property type="entry name" value="AdoMet_MTases"/>
    <property type="match status" value="1"/>
</dbReference>
<dbReference type="Pfam" id="PF13649">
    <property type="entry name" value="Methyltransf_25"/>
    <property type="match status" value="1"/>
</dbReference>
<dbReference type="Gene3D" id="3.40.50.150">
    <property type="entry name" value="Vaccinia Virus protein VP39"/>
    <property type="match status" value="1"/>
</dbReference>
<organism evidence="2 3">
    <name type="scientific">Streptomyces orinoci</name>
    <name type="common">Streptoverticillium orinoci</name>
    <dbReference type="NCBI Taxonomy" id="67339"/>
    <lineage>
        <taxon>Bacteria</taxon>
        <taxon>Bacillati</taxon>
        <taxon>Actinomycetota</taxon>
        <taxon>Actinomycetes</taxon>
        <taxon>Kitasatosporales</taxon>
        <taxon>Streptomycetaceae</taxon>
        <taxon>Streptomyces</taxon>
    </lineage>
</organism>
<dbReference type="Proteomes" id="UP001552594">
    <property type="component" value="Unassembled WGS sequence"/>
</dbReference>
<keyword evidence="2" id="KW-0489">Methyltransferase</keyword>
<keyword evidence="2" id="KW-0808">Transferase</keyword>
<reference evidence="2 3" key="1">
    <citation type="submission" date="2024-06" db="EMBL/GenBank/DDBJ databases">
        <title>The Natural Products Discovery Center: Release of the First 8490 Sequenced Strains for Exploring Actinobacteria Biosynthetic Diversity.</title>
        <authorList>
            <person name="Kalkreuter E."/>
            <person name="Kautsar S.A."/>
            <person name="Yang D."/>
            <person name="Bader C.D."/>
            <person name="Teijaro C.N."/>
            <person name="Fluegel L."/>
            <person name="Davis C.M."/>
            <person name="Simpson J.R."/>
            <person name="Lauterbach L."/>
            <person name="Steele A.D."/>
            <person name="Gui C."/>
            <person name="Meng S."/>
            <person name="Li G."/>
            <person name="Viehrig K."/>
            <person name="Ye F."/>
            <person name="Su P."/>
            <person name="Kiefer A.F."/>
            <person name="Nichols A."/>
            <person name="Cepeda A.J."/>
            <person name="Yan W."/>
            <person name="Fan B."/>
            <person name="Jiang Y."/>
            <person name="Adhikari A."/>
            <person name="Zheng C.-J."/>
            <person name="Schuster L."/>
            <person name="Cowan T.M."/>
            <person name="Smanski M.J."/>
            <person name="Chevrette M.G."/>
            <person name="De Carvalho L.P.S."/>
            <person name="Shen B."/>
        </authorList>
    </citation>
    <scope>NUCLEOTIDE SEQUENCE [LARGE SCALE GENOMIC DNA]</scope>
    <source>
        <strain evidence="2 3">NPDC052347</strain>
    </source>
</reference>
<dbReference type="EMBL" id="JBFAUK010000017">
    <property type="protein sequence ID" value="MEV5508924.1"/>
    <property type="molecule type" value="Genomic_DNA"/>
</dbReference>
<dbReference type="GO" id="GO:0008168">
    <property type="term" value="F:methyltransferase activity"/>
    <property type="evidence" value="ECO:0007669"/>
    <property type="project" value="UniProtKB-KW"/>
</dbReference>
<evidence type="ECO:0000259" key="1">
    <source>
        <dbReference type="Pfam" id="PF13649"/>
    </source>
</evidence>
<dbReference type="InterPro" id="IPR041698">
    <property type="entry name" value="Methyltransf_25"/>
</dbReference>
<dbReference type="GO" id="GO:0032259">
    <property type="term" value="P:methylation"/>
    <property type="evidence" value="ECO:0007669"/>
    <property type="project" value="UniProtKB-KW"/>
</dbReference>
<accession>A0ABV3K1F9</accession>
<evidence type="ECO:0000313" key="2">
    <source>
        <dbReference type="EMBL" id="MEV5508924.1"/>
    </source>
</evidence>
<dbReference type="EC" id="2.1.-.-" evidence="2"/>
<proteinExistence type="predicted"/>
<comment type="caution">
    <text evidence="2">The sequence shown here is derived from an EMBL/GenBank/DDBJ whole genome shotgun (WGS) entry which is preliminary data.</text>
</comment>
<dbReference type="InterPro" id="IPR029063">
    <property type="entry name" value="SAM-dependent_MTases_sf"/>
</dbReference>
<gene>
    <name evidence="2" type="ORF">AB0L16_21185</name>
</gene>
<evidence type="ECO:0000313" key="3">
    <source>
        <dbReference type="Proteomes" id="UP001552594"/>
    </source>
</evidence>
<keyword evidence="3" id="KW-1185">Reference proteome</keyword>
<protein>
    <submittedName>
        <fullName evidence="2">Class I SAM-dependent methyltransferase</fullName>
        <ecNumber evidence="2">2.1.-.-</ecNumber>
    </submittedName>
</protein>